<keyword evidence="4" id="KW-1185">Reference proteome</keyword>
<protein>
    <submittedName>
        <fullName evidence="3">Porin</fullName>
    </submittedName>
</protein>
<dbReference type="AlphaFoldDB" id="A0A9X2HJ87"/>
<evidence type="ECO:0000313" key="3">
    <source>
        <dbReference type="EMBL" id="MCP3731042.1"/>
    </source>
</evidence>
<proteinExistence type="predicted"/>
<sequence>MRRNPVLPVRFVLLAATALSAASPALAQDVRLDTLERQLTDQQQRIKQLEALVAEQAELLRQVRAERATPPVPPAAAPPTALAAAPAPAPQAVAVATAPATTGPFRIPGLDVGGDLRVREELNFGDGDARDRWRSVLRVRIRASYTVAPGLTIGAQLATGDPDDPNSTDITLGNFDDDLDISLDQAWIRYTRGGLTAYAGKFPQIFQRTDLVWDSDIVPEGVGAIYALDLGSGAKLDARAIYFIIDEAQAARDSDMLGGQLVASLPLSRQLSLSLAGGYYHYRLDSLGGADAGDFRSNLIVGGRYLSDFHLLDGIASLTWRGADPRWPVTLTANYVKNLDAAVAADTGFNLELAAGRTAQRGDWRVAYNFSQVGVDAVFAAFTNDNLALATNYKLHGLDVGFVPVKDVVLNIVYYHYRPLDALYAGTNQPHDWLDRVRLNFLVNF</sequence>
<dbReference type="RefSeq" id="WP_254293258.1">
    <property type="nucleotide sequence ID" value="NZ_JAMLDX010000008.1"/>
</dbReference>
<name>A0A9X2HJ87_9SPHN</name>
<feature type="coiled-coil region" evidence="1">
    <location>
        <begin position="32"/>
        <end position="66"/>
    </location>
</feature>
<dbReference type="Proteomes" id="UP001139451">
    <property type="component" value="Unassembled WGS sequence"/>
</dbReference>
<organism evidence="3 4">
    <name type="scientific">Sphingomonas tagetis</name>
    <dbReference type="NCBI Taxonomy" id="2949092"/>
    <lineage>
        <taxon>Bacteria</taxon>
        <taxon>Pseudomonadati</taxon>
        <taxon>Pseudomonadota</taxon>
        <taxon>Alphaproteobacteria</taxon>
        <taxon>Sphingomonadales</taxon>
        <taxon>Sphingomonadaceae</taxon>
        <taxon>Sphingomonas</taxon>
    </lineage>
</organism>
<accession>A0A9X2HJ87</accession>
<dbReference type="InterPro" id="IPR032638">
    <property type="entry name" value="Porin_5"/>
</dbReference>
<comment type="caution">
    <text evidence="3">The sequence shown here is derived from an EMBL/GenBank/DDBJ whole genome shotgun (WGS) entry which is preliminary data.</text>
</comment>
<dbReference type="EMBL" id="JAMLDX010000008">
    <property type="protein sequence ID" value="MCP3731042.1"/>
    <property type="molecule type" value="Genomic_DNA"/>
</dbReference>
<evidence type="ECO:0000256" key="1">
    <source>
        <dbReference type="SAM" id="Coils"/>
    </source>
</evidence>
<gene>
    <name evidence="3" type="ORF">M9978_11445</name>
</gene>
<feature type="chain" id="PRO_5040824094" evidence="2">
    <location>
        <begin position="28"/>
        <end position="445"/>
    </location>
</feature>
<evidence type="ECO:0000256" key="2">
    <source>
        <dbReference type="SAM" id="SignalP"/>
    </source>
</evidence>
<keyword evidence="2" id="KW-0732">Signal</keyword>
<evidence type="ECO:0000313" key="4">
    <source>
        <dbReference type="Proteomes" id="UP001139451"/>
    </source>
</evidence>
<feature type="signal peptide" evidence="2">
    <location>
        <begin position="1"/>
        <end position="27"/>
    </location>
</feature>
<keyword evidence="1" id="KW-0175">Coiled coil</keyword>
<dbReference type="Pfam" id="PF16930">
    <property type="entry name" value="Porin_5"/>
    <property type="match status" value="1"/>
</dbReference>
<dbReference type="SUPFAM" id="SSF56935">
    <property type="entry name" value="Porins"/>
    <property type="match status" value="1"/>
</dbReference>
<reference evidence="3" key="1">
    <citation type="submission" date="2022-05" db="EMBL/GenBank/DDBJ databases">
        <title>Sphingomonas sp. strain MG17 Genome sequencing and assembly.</title>
        <authorList>
            <person name="Kim I."/>
        </authorList>
    </citation>
    <scope>NUCLEOTIDE SEQUENCE</scope>
    <source>
        <strain evidence="3">MG17</strain>
    </source>
</reference>